<evidence type="ECO:0000313" key="2">
    <source>
        <dbReference type="Proteomes" id="UP000028567"/>
    </source>
</evidence>
<name>A0A075BSM9_9CAUD</name>
<accession>A0A075BSM9</accession>
<proteinExistence type="predicted"/>
<gene>
    <name evidence="1" type="ORF">MaMVDC_83</name>
</gene>
<protein>
    <submittedName>
        <fullName evidence="1">Uncharacterized protein</fullName>
    </submittedName>
</protein>
<dbReference type="GeneID" id="26643261"/>
<evidence type="ECO:0000313" key="1">
    <source>
        <dbReference type="EMBL" id="AGR48648.1"/>
    </source>
</evidence>
<dbReference type="KEGG" id="vg:26643261"/>
<keyword evidence="2" id="KW-1185">Reference proteome</keyword>
<sequence>MHTITLPKSQFEVSFKPPLVHDRREMIKHYNKECGLLPEEVLAIRCIVNINSRVLDSDAYDYEPDGITDDWPVEDQQYFMELFSTLYLIDDKGREKAQMEAKKLMGVSTRATTTKSKQVI</sequence>
<reference evidence="1 2" key="1">
    <citation type="submission" date="2013-07" db="EMBL/GenBank/DDBJ databases">
        <title>Sequencing and analysis of the complete genome of Microcystis aeruginosa phage MaMV-DC.</title>
        <authorList>
            <person name="Ou T."/>
            <person name="Li S.H."/>
            <person name="Zhang Q.Y."/>
        </authorList>
    </citation>
    <scope>NUCLEOTIDE SEQUENCE [LARGE SCALE GENOMIC DNA]</scope>
</reference>
<organism evidence="1 2">
    <name type="scientific">Microcystis phage MaMV-DC</name>
    <dbReference type="NCBI Taxonomy" id="1357715"/>
    <lineage>
        <taxon>Viruses</taxon>
        <taxon>Duplodnaviria</taxon>
        <taxon>Heunggongvirae</taxon>
        <taxon>Uroviricota</taxon>
        <taxon>Caudoviricetes</taxon>
        <taxon>Fukuivirus</taxon>
        <taxon>Fukuivirus MVDC</taxon>
    </lineage>
</organism>
<dbReference type="Proteomes" id="UP000028567">
    <property type="component" value="Segment"/>
</dbReference>
<dbReference type="EMBL" id="KF356199">
    <property type="protein sequence ID" value="AGR48648.1"/>
    <property type="molecule type" value="Genomic_DNA"/>
</dbReference>
<dbReference type="RefSeq" id="YP_009217767.1">
    <property type="nucleotide sequence ID" value="NC_029002.1"/>
</dbReference>